<evidence type="ECO:0000313" key="4">
    <source>
        <dbReference type="Proteomes" id="UP001597417"/>
    </source>
</evidence>
<keyword evidence="2" id="KW-0472">Membrane</keyword>
<dbReference type="Proteomes" id="UP001597417">
    <property type="component" value="Unassembled WGS sequence"/>
</dbReference>
<feature type="region of interest" description="Disordered" evidence="1">
    <location>
        <begin position="298"/>
        <end position="326"/>
    </location>
</feature>
<protein>
    <recommendedName>
        <fullName evidence="5">CorA-like Mg2+ transporter protein</fullName>
    </recommendedName>
</protein>
<gene>
    <name evidence="3" type="ORF">ACFSXZ_03525</name>
</gene>
<organism evidence="3 4">
    <name type="scientific">Amycolatopsis pigmentata</name>
    <dbReference type="NCBI Taxonomy" id="450801"/>
    <lineage>
        <taxon>Bacteria</taxon>
        <taxon>Bacillati</taxon>
        <taxon>Actinomycetota</taxon>
        <taxon>Actinomycetes</taxon>
        <taxon>Pseudonocardiales</taxon>
        <taxon>Pseudonocardiaceae</taxon>
        <taxon>Amycolatopsis</taxon>
    </lineage>
</organism>
<name>A0ABW5FK73_9PSEU</name>
<sequence length="326" mass="36737">MRAIASRRGADPPPFDVRELADGQAEPDLSTKPFSVAFVSPQGKRLPLLFPRLSYRHWPRGDQWLWTLASCSDFTDYPPDPNSRQDLLGHALRLSADWRALVLRDGAAFVATRPDRGVDDTFFGFAETNVRTVYLDALLLGMLQDHAITHLEEQLGAALDDPRPHVLMSELEQQVTRFRQRLWWLHISRHGIGNELLSGYQDQHHLRDRFTQLNAEIVEFNHTARDDTDYHVQATVGLFTLITIPATVGFAALQVIGVKSPAQFAVAGAIVVAVTASLMLTRPARLVISATRQRLYRALGQDRKPRTPRRTATPVPRPGRLRRRPP</sequence>
<reference evidence="4" key="1">
    <citation type="journal article" date="2019" name="Int. J. Syst. Evol. Microbiol.">
        <title>The Global Catalogue of Microorganisms (GCM) 10K type strain sequencing project: providing services to taxonomists for standard genome sequencing and annotation.</title>
        <authorList>
            <consortium name="The Broad Institute Genomics Platform"/>
            <consortium name="The Broad Institute Genome Sequencing Center for Infectious Disease"/>
            <person name="Wu L."/>
            <person name="Ma J."/>
        </authorList>
    </citation>
    <scope>NUCLEOTIDE SEQUENCE [LARGE SCALE GENOMIC DNA]</scope>
    <source>
        <strain evidence="4">CGMCC 4.7645</strain>
    </source>
</reference>
<keyword evidence="2" id="KW-1133">Transmembrane helix</keyword>
<evidence type="ECO:0000256" key="1">
    <source>
        <dbReference type="SAM" id="MobiDB-lite"/>
    </source>
</evidence>
<proteinExistence type="predicted"/>
<accession>A0ABW5FK73</accession>
<keyword evidence="2" id="KW-0812">Transmembrane</keyword>
<dbReference type="EMBL" id="JBHUKR010000004">
    <property type="protein sequence ID" value="MFD2415393.1"/>
    <property type="molecule type" value="Genomic_DNA"/>
</dbReference>
<keyword evidence="4" id="KW-1185">Reference proteome</keyword>
<evidence type="ECO:0000313" key="3">
    <source>
        <dbReference type="EMBL" id="MFD2415393.1"/>
    </source>
</evidence>
<comment type="caution">
    <text evidence="3">The sequence shown here is derived from an EMBL/GenBank/DDBJ whole genome shotgun (WGS) entry which is preliminary data.</text>
</comment>
<evidence type="ECO:0008006" key="5">
    <source>
        <dbReference type="Google" id="ProtNLM"/>
    </source>
</evidence>
<evidence type="ECO:0000256" key="2">
    <source>
        <dbReference type="SAM" id="Phobius"/>
    </source>
</evidence>
<feature type="transmembrane region" description="Helical" evidence="2">
    <location>
        <begin position="262"/>
        <end position="280"/>
    </location>
</feature>
<feature type="transmembrane region" description="Helical" evidence="2">
    <location>
        <begin position="235"/>
        <end position="256"/>
    </location>
</feature>